<dbReference type="EMBL" id="CZRL01000052">
    <property type="protein sequence ID" value="CUS51051.1"/>
    <property type="molecule type" value="Genomic_DNA"/>
</dbReference>
<name>A0A160TTD8_9ZZZZ</name>
<organism evidence="1">
    <name type="scientific">hydrothermal vent metagenome</name>
    <dbReference type="NCBI Taxonomy" id="652676"/>
    <lineage>
        <taxon>unclassified sequences</taxon>
        <taxon>metagenomes</taxon>
        <taxon>ecological metagenomes</taxon>
    </lineage>
</organism>
<proteinExistence type="predicted"/>
<dbReference type="AlphaFoldDB" id="A0A160TTD8"/>
<gene>
    <name evidence="1" type="ORF">MGWOODY_XGa202</name>
</gene>
<reference evidence="1" key="1">
    <citation type="submission" date="2015-10" db="EMBL/GenBank/DDBJ databases">
        <authorList>
            <person name="Gilbert D.G."/>
        </authorList>
    </citation>
    <scope>NUCLEOTIDE SEQUENCE</scope>
</reference>
<accession>A0A160TTD8</accession>
<evidence type="ECO:0000313" key="1">
    <source>
        <dbReference type="EMBL" id="CUS51051.1"/>
    </source>
</evidence>
<sequence>MAVVLDVSRISPAHIGIDFFVFFPAVRRFVHLGVKRGEL</sequence>
<protein>
    <submittedName>
        <fullName evidence="1">Uncharacterized protein</fullName>
    </submittedName>
</protein>